<dbReference type="GO" id="GO:0005886">
    <property type="term" value="C:plasma membrane"/>
    <property type="evidence" value="ECO:0007669"/>
    <property type="project" value="UniProtKB-SubCell"/>
</dbReference>
<dbReference type="InterPro" id="IPR007168">
    <property type="entry name" value="Phageshock_PspC_N"/>
</dbReference>
<gene>
    <name evidence="8" type="ORF">KIH39_13500</name>
</gene>
<keyword evidence="4 6" id="KW-1133">Transmembrane helix</keyword>
<dbReference type="Proteomes" id="UP000676194">
    <property type="component" value="Chromosome"/>
</dbReference>
<dbReference type="EMBL" id="CP074694">
    <property type="protein sequence ID" value="QVL29885.1"/>
    <property type="molecule type" value="Genomic_DNA"/>
</dbReference>
<protein>
    <submittedName>
        <fullName evidence="8">PspC domain-containing protein</fullName>
    </submittedName>
</protein>
<dbReference type="KEGG" id="tsph:KIH39_13500"/>
<comment type="subcellular location">
    <subcellularLocation>
        <location evidence="1">Cell membrane</location>
        <topology evidence="1">Single-pass membrane protein</topology>
    </subcellularLocation>
</comment>
<evidence type="ECO:0000256" key="5">
    <source>
        <dbReference type="ARBA" id="ARBA00023136"/>
    </source>
</evidence>
<dbReference type="PANTHER" id="PTHR33885:SF3">
    <property type="entry name" value="PHAGE SHOCK PROTEIN C"/>
    <property type="match status" value="1"/>
</dbReference>
<accession>A0A8E6B3V8</accession>
<evidence type="ECO:0000256" key="2">
    <source>
        <dbReference type="ARBA" id="ARBA00022475"/>
    </source>
</evidence>
<evidence type="ECO:0000313" key="8">
    <source>
        <dbReference type="EMBL" id="QVL29885.1"/>
    </source>
</evidence>
<keyword evidence="9" id="KW-1185">Reference proteome</keyword>
<dbReference type="Pfam" id="PF04024">
    <property type="entry name" value="PspC"/>
    <property type="match status" value="1"/>
</dbReference>
<reference evidence="8" key="1">
    <citation type="submission" date="2021-05" db="EMBL/GenBank/DDBJ databases">
        <title>Complete genome sequence of the cellulolytic planctomycete Telmatocola sphagniphila SP2T and characterization of the first cellulase from planctomycetes.</title>
        <authorList>
            <person name="Rakitin A.L."/>
            <person name="Beletsky A.V."/>
            <person name="Naumoff D.G."/>
            <person name="Kulichevskaya I.S."/>
            <person name="Mardanov A.V."/>
            <person name="Ravin N.V."/>
            <person name="Dedysh S.N."/>
        </authorList>
    </citation>
    <scope>NUCLEOTIDE SEQUENCE</scope>
    <source>
        <strain evidence="8">SP2T</strain>
    </source>
</reference>
<keyword evidence="3 6" id="KW-0812">Transmembrane</keyword>
<evidence type="ECO:0000259" key="7">
    <source>
        <dbReference type="Pfam" id="PF04024"/>
    </source>
</evidence>
<feature type="transmembrane region" description="Helical" evidence="6">
    <location>
        <begin position="80"/>
        <end position="105"/>
    </location>
</feature>
<dbReference type="InterPro" id="IPR052027">
    <property type="entry name" value="PspC"/>
</dbReference>
<dbReference type="AlphaFoldDB" id="A0A8E6B3V8"/>
<evidence type="ECO:0000313" key="9">
    <source>
        <dbReference type="Proteomes" id="UP000676194"/>
    </source>
</evidence>
<evidence type="ECO:0000256" key="3">
    <source>
        <dbReference type="ARBA" id="ARBA00022692"/>
    </source>
</evidence>
<keyword evidence="5 6" id="KW-0472">Membrane</keyword>
<name>A0A8E6B3V8_9BACT</name>
<evidence type="ECO:0000256" key="4">
    <source>
        <dbReference type="ARBA" id="ARBA00022989"/>
    </source>
</evidence>
<dbReference type="RefSeq" id="WP_213493767.1">
    <property type="nucleotide sequence ID" value="NZ_CP074694.1"/>
</dbReference>
<evidence type="ECO:0000256" key="6">
    <source>
        <dbReference type="SAM" id="Phobius"/>
    </source>
</evidence>
<proteinExistence type="predicted"/>
<evidence type="ECO:0000256" key="1">
    <source>
        <dbReference type="ARBA" id="ARBA00004162"/>
    </source>
</evidence>
<dbReference type="PANTHER" id="PTHR33885">
    <property type="entry name" value="PHAGE SHOCK PROTEIN C"/>
    <property type="match status" value="1"/>
</dbReference>
<feature type="domain" description="Phage shock protein PspC N-terminal" evidence="7">
    <location>
        <begin position="55"/>
        <end position="110"/>
    </location>
</feature>
<organism evidence="8 9">
    <name type="scientific">Telmatocola sphagniphila</name>
    <dbReference type="NCBI Taxonomy" id="1123043"/>
    <lineage>
        <taxon>Bacteria</taxon>
        <taxon>Pseudomonadati</taxon>
        <taxon>Planctomycetota</taxon>
        <taxon>Planctomycetia</taxon>
        <taxon>Gemmatales</taxon>
        <taxon>Gemmataceae</taxon>
    </lineage>
</organism>
<sequence>MTTADELAKLAGLRERGYLTDAEFTRAKFQLLNEDVPPSRTATAPKDMRHIAHELGRSIHDRVFGGVCGGLAKQTKLPSWLWRSMFCICLLSFGVGLIPYVILWVCMPSEDVLTEETEYTHI</sequence>
<keyword evidence="2" id="KW-1003">Cell membrane</keyword>